<dbReference type="Pfam" id="PF13277">
    <property type="entry name" value="YmdB"/>
    <property type="match status" value="1"/>
</dbReference>
<dbReference type="PIRSF" id="PIRSF004789">
    <property type="entry name" value="DR1281"/>
    <property type="match status" value="1"/>
</dbReference>
<dbReference type="InterPro" id="IPR029052">
    <property type="entry name" value="Metallo-depent_PP-like"/>
</dbReference>
<dbReference type="Gene3D" id="3.60.21.10">
    <property type="match status" value="1"/>
</dbReference>
<comment type="caution">
    <text evidence="2">The sequence shown here is derived from an EMBL/GenBank/DDBJ whole genome shotgun (WGS) entry which is preliminary data.</text>
</comment>
<evidence type="ECO:0000313" key="3">
    <source>
        <dbReference type="Proteomes" id="UP000783287"/>
    </source>
</evidence>
<dbReference type="EMBL" id="JAGQLK010000005">
    <property type="protein sequence ID" value="MCA9382809.1"/>
    <property type="molecule type" value="Genomic_DNA"/>
</dbReference>
<gene>
    <name evidence="2" type="ORF">KC909_00425</name>
</gene>
<feature type="active site" description="Proton donor" evidence="1">
    <location>
        <position position="68"/>
    </location>
</feature>
<dbReference type="GO" id="GO:0004113">
    <property type="term" value="F:2',3'-cyclic-nucleotide 3'-phosphodiesterase activity"/>
    <property type="evidence" value="ECO:0007669"/>
    <property type="project" value="TreeGrafter"/>
</dbReference>
<dbReference type="SUPFAM" id="SSF56300">
    <property type="entry name" value="Metallo-dependent phosphatases"/>
    <property type="match status" value="1"/>
</dbReference>
<dbReference type="PANTHER" id="PTHR36303">
    <property type="entry name" value="2',3'-CYCLIC-NUCLEOTIDE 2'-PHOSPHODIESTERASE"/>
    <property type="match status" value="1"/>
</dbReference>
<dbReference type="PANTHER" id="PTHR36303:SF1">
    <property type="entry name" value="2',3'-CYCLIC-NUCLEOTIDE 2'-PHOSPHODIESTERASE"/>
    <property type="match status" value="1"/>
</dbReference>
<reference evidence="2" key="2">
    <citation type="journal article" date="2021" name="Microbiome">
        <title>Successional dynamics and alternative stable states in a saline activated sludge microbial community over 9 years.</title>
        <authorList>
            <person name="Wang Y."/>
            <person name="Ye J."/>
            <person name="Ju F."/>
            <person name="Liu L."/>
            <person name="Boyd J.A."/>
            <person name="Deng Y."/>
            <person name="Parks D.H."/>
            <person name="Jiang X."/>
            <person name="Yin X."/>
            <person name="Woodcroft B.J."/>
            <person name="Tyson G.W."/>
            <person name="Hugenholtz P."/>
            <person name="Polz M.F."/>
            <person name="Zhang T."/>
        </authorList>
    </citation>
    <scope>NUCLEOTIDE SEQUENCE</scope>
    <source>
        <strain evidence="2">HKST-UBA14</strain>
    </source>
</reference>
<dbReference type="Proteomes" id="UP000783287">
    <property type="component" value="Unassembled WGS sequence"/>
</dbReference>
<dbReference type="AlphaFoldDB" id="A0A955L4M0"/>
<sequence length="268" mass="30183">MKILFIGDISGRPGRETIKSVLPEVQNNIQPDLIIANCENAAGGRGITKETLNELQGSGIDYFTSGEHVWGIRQFRDDLYDSELPIVRPYNYEQTDTLPGKGFDVLDLGSKGQIIIGSLIGQTFMREPVRSPFWMFDEMYRELESRDDLDLESTPFILDFHAEATSEKVTLGNYVKDRVSAVLGTHTHVATADNRLMGKTAFVTDVGMVGPLDASLWVEFESVTHNFKYPYKEQFKMAEEGRRVFNSVVVEIEGKEAVSITRFDKVID</sequence>
<evidence type="ECO:0000313" key="2">
    <source>
        <dbReference type="EMBL" id="MCA9382809.1"/>
    </source>
</evidence>
<reference evidence="2" key="1">
    <citation type="submission" date="2020-04" db="EMBL/GenBank/DDBJ databases">
        <authorList>
            <person name="Zhang T."/>
        </authorList>
    </citation>
    <scope>NUCLEOTIDE SEQUENCE</scope>
    <source>
        <strain evidence="2">HKST-UBA14</strain>
    </source>
</reference>
<accession>A0A955L4M0</accession>
<dbReference type="InterPro" id="IPR005235">
    <property type="entry name" value="YmdB-like"/>
</dbReference>
<name>A0A955L4M0_9BACT</name>
<proteinExistence type="predicted"/>
<organism evidence="2 3">
    <name type="scientific">Candidatus Dojkabacteria bacterium</name>
    <dbReference type="NCBI Taxonomy" id="2099670"/>
    <lineage>
        <taxon>Bacteria</taxon>
        <taxon>Candidatus Dojkabacteria</taxon>
    </lineage>
</organism>
<evidence type="ECO:0000256" key="1">
    <source>
        <dbReference type="PIRSR" id="PIRSR004789-50"/>
    </source>
</evidence>
<protein>
    <submittedName>
        <fullName evidence="2">YmdB family metallophosphoesterase</fullName>
    </submittedName>
</protein>